<sequence length="294" mass="31066">MSDASRNVHFNLHAPTLLRLESVTFYCLSTFAMKIADRTFIISGGASGLGLATAKDLHSAGAYVSLLDLNADSGSQIVSELGARAKFFETDVSDTESIKAAVDGTIAWVTQTGKEIGGVIAGAGVGLPGLIVDKKNEPISISSIDFVLNINLRGTLDLIRQAVPHMTTNKPAGPDGERGVIIMIASSAAFDGQMGQVAYAASKGAVAALTLPLARDLSRYGIRAVTIAPAMFDSAMTKMMGAKVKESLYKAMEFPKRAGQPDEFARVVRDSVENVMLNGTVLRLDGAMRMPARL</sequence>
<evidence type="ECO:0000256" key="1">
    <source>
        <dbReference type="ARBA" id="ARBA00022857"/>
    </source>
</evidence>
<comment type="similarity">
    <text evidence="3">Belongs to the short-chain dehydrogenases/reductases (SDR) family.</text>
</comment>
<dbReference type="PROSITE" id="PS00061">
    <property type="entry name" value="ADH_SHORT"/>
    <property type="match status" value="1"/>
</dbReference>
<comment type="caution">
    <text evidence="5">The sequence shown here is derived from an EMBL/GenBank/DDBJ whole genome shotgun (WGS) entry which is preliminary data.</text>
</comment>
<gene>
    <name evidence="5" type="ORF">EJ04DRAFT_513743</name>
</gene>
<dbReference type="Pfam" id="PF00106">
    <property type="entry name" value="adh_short"/>
    <property type="match status" value="1"/>
</dbReference>
<dbReference type="PANTHER" id="PTHR43658:SF8">
    <property type="entry name" value="17-BETA-HYDROXYSTEROID DEHYDROGENASE 14-RELATED"/>
    <property type="match status" value="1"/>
</dbReference>
<dbReference type="PRINTS" id="PR00080">
    <property type="entry name" value="SDRFAMILY"/>
</dbReference>
<keyword evidence="2" id="KW-0560">Oxidoreductase</keyword>
<evidence type="ECO:0000259" key="4">
    <source>
        <dbReference type="SMART" id="SM00822"/>
    </source>
</evidence>
<dbReference type="SMART" id="SM00822">
    <property type="entry name" value="PKS_KR"/>
    <property type="match status" value="1"/>
</dbReference>
<protein>
    <submittedName>
        <fullName evidence="5">NAD(P)-binding protein</fullName>
    </submittedName>
</protein>
<dbReference type="InterPro" id="IPR036291">
    <property type="entry name" value="NAD(P)-bd_dom_sf"/>
</dbReference>
<evidence type="ECO:0000313" key="6">
    <source>
        <dbReference type="Proteomes" id="UP000799444"/>
    </source>
</evidence>
<name>A0A9P4QWB1_9PLEO</name>
<dbReference type="Gene3D" id="3.40.50.720">
    <property type="entry name" value="NAD(P)-binding Rossmann-like Domain"/>
    <property type="match status" value="1"/>
</dbReference>
<keyword evidence="1" id="KW-0521">NADP</keyword>
<dbReference type="OrthoDB" id="3819888at2759"/>
<dbReference type="GO" id="GO:0016491">
    <property type="term" value="F:oxidoreductase activity"/>
    <property type="evidence" value="ECO:0007669"/>
    <property type="project" value="UniProtKB-KW"/>
</dbReference>
<proteinExistence type="inferred from homology"/>
<dbReference type="PRINTS" id="PR00081">
    <property type="entry name" value="GDHRDH"/>
</dbReference>
<accession>A0A9P4QWB1</accession>
<dbReference type="SUPFAM" id="SSF51735">
    <property type="entry name" value="NAD(P)-binding Rossmann-fold domains"/>
    <property type="match status" value="1"/>
</dbReference>
<dbReference type="EMBL" id="ML996173">
    <property type="protein sequence ID" value="KAF2732700.1"/>
    <property type="molecule type" value="Genomic_DNA"/>
</dbReference>
<dbReference type="AlphaFoldDB" id="A0A9P4QWB1"/>
<dbReference type="InterPro" id="IPR057326">
    <property type="entry name" value="KR_dom"/>
</dbReference>
<keyword evidence="6" id="KW-1185">Reference proteome</keyword>
<feature type="domain" description="Ketoreductase" evidence="4">
    <location>
        <begin position="38"/>
        <end position="231"/>
    </location>
</feature>
<dbReference type="InterPro" id="IPR020904">
    <property type="entry name" value="Sc_DH/Rdtase_CS"/>
</dbReference>
<reference evidence="5" key="1">
    <citation type="journal article" date="2020" name="Stud. Mycol.">
        <title>101 Dothideomycetes genomes: a test case for predicting lifestyles and emergence of pathogens.</title>
        <authorList>
            <person name="Haridas S."/>
            <person name="Albert R."/>
            <person name="Binder M."/>
            <person name="Bloem J."/>
            <person name="Labutti K."/>
            <person name="Salamov A."/>
            <person name="Andreopoulos B."/>
            <person name="Baker S."/>
            <person name="Barry K."/>
            <person name="Bills G."/>
            <person name="Bluhm B."/>
            <person name="Cannon C."/>
            <person name="Castanera R."/>
            <person name="Culley D."/>
            <person name="Daum C."/>
            <person name="Ezra D."/>
            <person name="Gonzalez J."/>
            <person name="Henrissat B."/>
            <person name="Kuo A."/>
            <person name="Liang C."/>
            <person name="Lipzen A."/>
            <person name="Lutzoni F."/>
            <person name="Magnuson J."/>
            <person name="Mondo S."/>
            <person name="Nolan M."/>
            <person name="Ohm R."/>
            <person name="Pangilinan J."/>
            <person name="Park H.-J."/>
            <person name="Ramirez L."/>
            <person name="Alfaro M."/>
            <person name="Sun H."/>
            <person name="Tritt A."/>
            <person name="Yoshinaga Y."/>
            <person name="Zwiers L.-H."/>
            <person name="Turgeon B."/>
            <person name="Goodwin S."/>
            <person name="Spatafora J."/>
            <person name="Crous P."/>
            <person name="Grigoriev I."/>
        </authorList>
    </citation>
    <scope>NUCLEOTIDE SEQUENCE</scope>
    <source>
        <strain evidence="5">CBS 125425</strain>
    </source>
</reference>
<dbReference type="InterPro" id="IPR002347">
    <property type="entry name" value="SDR_fam"/>
</dbReference>
<evidence type="ECO:0000256" key="3">
    <source>
        <dbReference type="RuleBase" id="RU000363"/>
    </source>
</evidence>
<organism evidence="5 6">
    <name type="scientific">Polyplosphaeria fusca</name>
    <dbReference type="NCBI Taxonomy" id="682080"/>
    <lineage>
        <taxon>Eukaryota</taxon>
        <taxon>Fungi</taxon>
        <taxon>Dikarya</taxon>
        <taxon>Ascomycota</taxon>
        <taxon>Pezizomycotina</taxon>
        <taxon>Dothideomycetes</taxon>
        <taxon>Pleosporomycetidae</taxon>
        <taxon>Pleosporales</taxon>
        <taxon>Tetraplosphaeriaceae</taxon>
        <taxon>Polyplosphaeria</taxon>
    </lineage>
</organism>
<evidence type="ECO:0000256" key="2">
    <source>
        <dbReference type="ARBA" id="ARBA00023002"/>
    </source>
</evidence>
<dbReference type="Proteomes" id="UP000799444">
    <property type="component" value="Unassembled WGS sequence"/>
</dbReference>
<dbReference type="PANTHER" id="PTHR43658">
    <property type="entry name" value="SHORT-CHAIN DEHYDROGENASE/REDUCTASE"/>
    <property type="match status" value="1"/>
</dbReference>
<evidence type="ECO:0000313" key="5">
    <source>
        <dbReference type="EMBL" id="KAF2732700.1"/>
    </source>
</evidence>